<dbReference type="WBParaSite" id="HPBE_0000289401-mRNA-1">
    <property type="protein sequence ID" value="HPBE_0000289401-mRNA-1"/>
    <property type="gene ID" value="HPBE_0000289401"/>
</dbReference>
<evidence type="ECO:0000313" key="2">
    <source>
        <dbReference type="Proteomes" id="UP000050761"/>
    </source>
</evidence>
<reference evidence="3" key="1">
    <citation type="submission" date="2019-09" db="UniProtKB">
        <authorList>
            <consortium name="WormBaseParasite"/>
        </authorList>
    </citation>
    <scope>IDENTIFICATION</scope>
</reference>
<keyword evidence="2" id="KW-1185">Reference proteome</keyword>
<sequence>LFEIRNDLIASFTPLPPAPFMAPTPPQAPPLAFPTMPSLIISPISPSGLTIDKLPLMKVDPGIRRQRSIDWDSVDLVPDMLVEQRVKRDYYDDAKPSGTRNQFESPSQSK</sequence>
<feature type="compositionally biased region" description="Polar residues" evidence="1">
    <location>
        <begin position="98"/>
        <end position="110"/>
    </location>
</feature>
<protein>
    <submittedName>
        <fullName evidence="3">SF1-HH domain-containing protein</fullName>
    </submittedName>
</protein>
<accession>A0A183F9Q2</accession>
<evidence type="ECO:0000313" key="3">
    <source>
        <dbReference type="WBParaSite" id="HPBE_0000289401-mRNA-1"/>
    </source>
</evidence>
<feature type="region of interest" description="Disordered" evidence="1">
    <location>
        <begin position="88"/>
        <end position="110"/>
    </location>
</feature>
<name>A0A183F9Q2_HELPZ</name>
<organism evidence="2 3">
    <name type="scientific">Heligmosomoides polygyrus</name>
    <name type="common">Parasitic roundworm</name>
    <dbReference type="NCBI Taxonomy" id="6339"/>
    <lineage>
        <taxon>Eukaryota</taxon>
        <taxon>Metazoa</taxon>
        <taxon>Ecdysozoa</taxon>
        <taxon>Nematoda</taxon>
        <taxon>Chromadorea</taxon>
        <taxon>Rhabditida</taxon>
        <taxon>Rhabditina</taxon>
        <taxon>Rhabditomorpha</taxon>
        <taxon>Strongyloidea</taxon>
        <taxon>Heligmosomidae</taxon>
        <taxon>Heligmosomoides</taxon>
    </lineage>
</organism>
<evidence type="ECO:0000256" key="1">
    <source>
        <dbReference type="SAM" id="MobiDB-lite"/>
    </source>
</evidence>
<dbReference type="Proteomes" id="UP000050761">
    <property type="component" value="Unassembled WGS sequence"/>
</dbReference>
<proteinExistence type="predicted"/>
<dbReference type="AlphaFoldDB" id="A0A183F9Q2"/>